<gene>
    <name evidence="12" type="ORF">AKO1_015266</name>
</gene>
<dbReference type="FunFam" id="3.30.200.20:FF:000191">
    <property type="entry name" value="3-phosphoinositide-dependent protein kinase 2-like"/>
    <property type="match status" value="1"/>
</dbReference>
<comment type="similarity">
    <text evidence="1">Belongs to the protein kinase superfamily. AGC Ser/Thr protein kinase family. PDPK1 subfamily.</text>
</comment>
<feature type="domain" description="Protein kinase" evidence="11">
    <location>
        <begin position="18"/>
        <end position="292"/>
    </location>
</feature>
<dbReference type="InterPro" id="IPR050236">
    <property type="entry name" value="Ser_Thr_kinase_AGC"/>
</dbReference>
<dbReference type="Gene3D" id="3.30.200.20">
    <property type="entry name" value="Phosphorylase Kinase, domain 1"/>
    <property type="match status" value="1"/>
</dbReference>
<dbReference type="Gene3D" id="1.10.510.10">
    <property type="entry name" value="Transferase(Phosphotransferase) domain 1"/>
    <property type="match status" value="1"/>
</dbReference>
<dbReference type="CDD" id="cd05581">
    <property type="entry name" value="STKc_PDK1"/>
    <property type="match status" value="1"/>
</dbReference>
<evidence type="ECO:0000256" key="5">
    <source>
        <dbReference type="ARBA" id="ARBA00022741"/>
    </source>
</evidence>
<comment type="catalytic activity">
    <reaction evidence="9">
        <text>L-seryl-[protein] + ATP = O-phospho-L-seryl-[protein] + ADP + H(+)</text>
        <dbReference type="Rhea" id="RHEA:17989"/>
        <dbReference type="Rhea" id="RHEA-COMP:9863"/>
        <dbReference type="Rhea" id="RHEA-COMP:11604"/>
        <dbReference type="ChEBI" id="CHEBI:15378"/>
        <dbReference type="ChEBI" id="CHEBI:29999"/>
        <dbReference type="ChEBI" id="CHEBI:30616"/>
        <dbReference type="ChEBI" id="CHEBI:83421"/>
        <dbReference type="ChEBI" id="CHEBI:456216"/>
        <dbReference type="EC" id="2.7.11.1"/>
    </reaction>
</comment>
<evidence type="ECO:0000256" key="4">
    <source>
        <dbReference type="ARBA" id="ARBA00022679"/>
    </source>
</evidence>
<comment type="caution">
    <text evidence="12">The sequence shown here is derived from an EMBL/GenBank/DDBJ whole genome shotgun (WGS) entry which is preliminary data.</text>
</comment>
<dbReference type="InterPro" id="IPR000719">
    <property type="entry name" value="Prot_kinase_dom"/>
</dbReference>
<reference evidence="12 13" key="1">
    <citation type="submission" date="2024-03" db="EMBL/GenBank/DDBJ databases">
        <title>The Acrasis kona genome and developmental transcriptomes reveal deep origins of eukaryotic multicellular pathways.</title>
        <authorList>
            <person name="Sheikh S."/>
            <person name="Fu C.-J."/>
            <person name="Brown M.W."/>
            <person name="Baldauf S.L."/>
        </authorList>
    </citation>
    <scope>NUCLEOTIDE SEQUENCE [LARGE SCALE GENOMIC DNA]</scope>
    <source>
        <strain evidence="12 13">ATCC MYA-3509</strain>
    </source>
</reference>
<evidence type="ECO:0000256" key="3">
    <source>
        <dbReference type="ARBA" id="ARBA00022527"/>
    </source>
</evidence>
<dbReference type="PROSITE" id="PS50011">
    <property type="entry name" value="PROTEIN_KINASE_DOM"/>
    <property type="match status" value="1"/>
</dbReference>
<evidence type="ECO:0000313" key="12">
    <source>
        <dbReference type="EMBL" id="KAL0488072.1"/>
    </source>
</evidence>
<dbReference type="GO" id="GO:0035556">
    <property type="term" value="P:intracellular signal transduction"/>
    <property type="evidence" value="ECO:0007669"/>
    <property type="project" value="TreeGrafter"/>
</dbReference>
<protein>
    <recommendedName>
        <fullName evidence="2">non-specific serine/threonine protein kinase</fullName>
        <ecNumber evidence="2">2.7.11.1</ecNumber>
    </recommendedName>
</protein>
<feature type="compositionally biased region" description="Polar residues" evidence="10">
    <location>
        <begin position="165"/>
        <end position="174"/>
    </location>
</feature>
<dbReference type="GO" id="GO:0005524">
    <property type="term" value="F:ATP binding"/>
    <property type="evidence" value="ECO:0007669"/>
    <property type="project" value="UniProtKB-KW"/>
</dbReference>
<sequence length="433" mass="49796">MAEGDKTYEKRAICKDDFIFEDELGAGAYSRVVLTTFRATGKKYATKIIQKSFVLREKKVKTVQMEKKVLNIMDHENIIKLFCTYQDKDNLYFALELAPGGEMFSYLSKYGPFTFEAAQFYTAEIVNGLEYMHGLGIIHRDLKPENIIFTKDMHAKITDFGTAKMRQSGTTPTSPEEDEVNSPKQSEQSRQTFCGTAEYVSPEVLTSKPVTEGADLWALGCMIYQFFTGKYPFKGESTYLMFQSIQKGEIDFPQHFPMAARDLVVRLLKLEPEDRLGMGPDGYKYLKSHSFFEGINFSTLSQITPPSIVPKDSFTDNVLSNSQEIENDRWSLFLLKNENVFYSRLIIKRRRLTAKRRQLIVTDRPRLLYIDPDTMALKGIIPWSAQLWVQKKSDRDFVVHTPNRKYVLESLDDGADGWINAIETLQKRDGYTK</sequence>
<evidence type="ECO:0000256" key="2">
    <source>
        <dbReference type="ARBA" id="ARBA00012513"/>
    </source>
</evidence>
<evidence type="ECO:0000259" key="11">
    <source>
        <dbReference type="PROSITE" id="PS50011"/>
    </source>
</evidence>
<organism evidence="12 13">
    <name type="scientific">Acrasis kona</name>
    <dbReference type="NCBI Taxonomy" id="1008807"/>
    <lineage>
        <taxon>Eukaryota</taxon>
        <taxon>Discoba</taxon>
        <taxon>Heterolobosea</taxon>
        <taxon>Tetramitia</taxon>
        <taxon>Eutetramitia</taxon>
        <taxon>Acrasidae</taxon>
        <taxon>Acrasis</taxon>
    </lineage>
</organism>
<dbReference type="SUPFAM" id="SSF56112">
    <property type="entry name" value="Protein kinase-like (PK-like)"/>
    <property type="match status" value="1"/>
</dbReference>
<dbReference type="PROSITE" id="PS00108">
    <property type="entry name" value="PROTEIN_KINASE_ST"/>
    <property type="match status" value="1"/>
</dbReference>
<comment type="catalytic activity">
    <reaction evidence="8">
        <text>L-threonyl-[protein] + ATP = O-phospho-L-threonyl-[protein] + ADP + H(+)</text>
        <dbReference type="Rhea" id="RHEA:46608"/>
        <dbReference type="Rhea" id="RHEA-COMP:11060"/>
        <dbReference type="Rhea" id="RHEA-COMP:11605"/>
        <dbReference type="ChEBI" id="CHEBI:15378"/>
        <dbReference type="ChEBI" id="CHEBI:30013"/>
        <dbReference type="ChEBI" id="CHEBI:30616"/>
        <dbReference type="ChEBI" id="CHEBI:61977"/>
        <dbReference type="ChEBI" id="CHEBI:456216"/>
        <dbReference type="EC" id="2.7.11.1"/>
    </reaction>
</comment>
<evidence type="ECO:0000256" key="7">
    <source>
        <dbReference type="ARBA" id="ARBA00022840"/>
    </source>
</evidence>
<keyword evidence="13" id="KW-1185">Reference proteome</keyword>
<feature type="compositionally biased region" description="Polar residues" evidence="10">
    <location>
        <begin position="182"/>
        <end position="191"/>
    </location>
</feature>
<dbReference type="InterPro" id="IPR011993">
    <property type="entry name" value="PH-like_dom_sf"/>
</dbReference>
<keyword evidence="3" id="KW-0723">Serine/threonine-protein kinase</keyword>
<dbReference type="SMART" id="SM00220">
    <property type="entry name" value="S_TKc"/>
    <property type="match status" value="1"/>
</dbReference>
<keyword evidence="6 12" id="KW-0418">Kinase</keyword>
<dbReference type="Proteomes" id="UP001431209">
    <property type="component" value="Unassembled WGS sequence"/>
</dbReference>
<keyword evidence="7" id="KW-0067">ATP-binding</keyword>
<dbReference type="PANTHER" id="PTHR24356">
    <property type="entry name" value="SERINE/THREONINE-PROTEIN KINASE"/>
    <property type="match status" value="1"/>
</dbReference>
<dbReference type="AlphaFoldDB" id="A0AAW2ZDQ8"/>
<accession>A0AAW2ZDQ8</accession>
<dbReference type="Pfam" id="PF00069">
    <property type="entry name" value="Pkinase"/>
    <property type="match status" value="1"/>
</dbReference>
<dbReference type="InterPro" id="IPR008271">
    <property type="entry name" value="Ser/Thr_kinase_AS"/>
</dbReference>
<evidence type="ECO:0000256" key="9">
    <source>
        <dbReference type="ARBA" id="ARBA00048679"/>
    </source>
</evidence>
<dbReference type="Pfam" id="PF14593">
    <property type="entry name" value="PH_3"/>
    <property type="match status" value="1"/>
</dbReference>
<dbReference type="InterPro" id="IPR033931">
    <property type="entry name" value="PDK1-typ_PH"/>
</dbReference>
<feature type="region of interest" description="Disordered" evidence="10">
    <location>
        <begin position="164"/>
        <end position="191"/>
    </location>
</feature>
<evidence type="ECO:0000256" key="10">
    <source>
        <dbReference type="SAM" id="MobiDB-lite"/>
    </source>
</evidence>
<evidence type="ECO:0000256" key="8">
    <source>
        <dbReference type="ARBA" id="ARBA00047899"/>
    </source>
</evidence>
<proteinExistence type="inferred from homology"/>
<keyword evidence="4" id="KW-0808">Transferase</keyword>
<evidence type="ECO:0000313" key="13">
    <source>
        <dbReference type="Proteomes" id="UP001431209"/>
    </source>
</evidence>
<keyword evidence="5" id="KW-0547">Nucleotide-binding</keyword>
<dbReference type="PANTHER" id="PTHR24356:SF163">
    <property type="entry name" value="3-PHOSPHOINOSITIDE-DEPENDENT PROTEIN KINASE 1-RELATED"/>
    <property type="match status" value="1"/>
</dbReference>
<name>A0AAW2ZDQ8_9EUKA</name>
<evidence type="ECO:0000256" key="1">
    <source>
        <dbReference type="ARBA" id="ARBA00010006"/>
    </source>
</evidence>
<dbReference type="InterPro" id="IPR011009">
    <property type="entry name" value="Kinase-like_dom_sf"/>
</dbReference>
<dbReference type="FunFam" id="1.10.510.10:FF:000833">
    <property type="entry name" value="AGC family protein kinase"/>
    <property type="match status" value="1"/>
</dbReference>
<dbReference type="InterPro" id="IPR039046">
    <property type="entry name" value="PDPK1"/>
</dbReference>
<dbReference type="GO" id="GO:0004674">
    <property type="term" value="F:protein serine/threonine kinase activity"/>
    <property type="evidence" value="ECO:0007669"/>
    <property type="project" value="UniProtKB-KW"/>
</dbReference>
<dbReference type="Gene3D" id="2.30.29.30">
    <property type="entry name" value="Pleckstrin-homology domain (PH domain)/Phosphotyrosine-binding domain (PTB)"/>
    <property type="match status" value="1"/>
</dbReference>
<evidence type="ECO:0000256" key="6">
    <source>
        <dbReference type="ARBA" id="ARBA00022777"/>
    </source>
</evidence>
<dbReference type="SUPFAM" id="SSF50729">
    <property type="entry name" value="PH domain-like"/>
    <property type="match status" value="1"/>
</dbReference>
<dbReference type="EMBL" id="JAOPGA020001401">
    <property type="protein sequence ID" value="KAL0488072.1"/>
    <property type="molecule type" value="Genomic_DNA"/>
</dbReference>
<dbReference type="EC" id="2.7.11.1" evidence="2"/>